<dbReference type="PANTHER" id="PTHR40661">
    <property type="match status" value="1"/>
</dbReference>
<sequence>MGYKEKDAENKKDKKRIIPSERIIRFKERLADVIGDEAVLSFAKKSGMSEGVMRSYIRGDTFPSLDRLEAIANAAKVDLNWLATGKDLSTQIVEVSNKSLSEDSVEVVQYDFKASAGAGCLVVSENPVAKFEFSREWLIKQGLNGKHLTVVEVYGDSMEPTLLDEDLMLVEVVEDPKQARDGVCVFRIDDEVLVKRVQYDFASGGYHVTSDNTAYKPFFIGKEFEGRFQILGRMVRVLQRARKA</sequence>
<evidence type="ECO:0000256" key="5">
    <source>
        <dbReference type="ARBA" id="ARBA00023163"/>
    </source>
</evidence>
<dbReference type="CDD" id="cd00093">
    <property type="entry name" value="HTH_XRE"/>
    <property type="match status" value="1"/>
</dbReference>
<dbReference type="EMBL" id="JAKRRX010000053">
    <property type="protein sequence ID" value="MCW8334343.1"/>
    <property type="molecule type" value="Genomic_DNA"/>
</dbReference>
<dbReference type="Proteomes" id="UP001155586">
    <property type="component" value="Unassembled WGS sequence"/>
</dbReference>
<gene>
    <name evidence="7" type="ORF">MD483_10975</name>
</gene>
<dbReference type="PROSITE" id="PS00501">
    <property type="entry name" value="SPASE_I_1"/>
    <property type="match status" value="1"/>
</dbReference>
<keyword evidence="8" id="KW-1185">Reference proteome</keyword>
<dbReference type="GO" id="GO:0003677">
    <property type="term" value="F:DNA binding"/>
    <property type="evidence" value="ECO:0007669"/>
    <property type="project" value="UniProtKB-KW"/>
</dbReference>
<dbReference type="InterPro" id="IPR036286">
    <property type="entry name" value="LexA/Signal_pep-like_sf"/>
</dbReference>
<feature type="domain" description="HTH cro/C1-type" evidence="6">
    <location>
        <begin position="42"/>
        <end position="82"/>
    </location>
</feature>
<evidence type="ECO:0000256" key="1">
    <source>
        <dbReference type="ARBA" id="ARBA00022670"/>
    </source>
</evidence>
<evidence type="ECO:0000256" key="2">
    <source>
        <dbReference type="ARBA" id="ARBA00022801"/>
    </source>
</evidence>
<dbReference type="RefSeq" id="WP_265687708.1">
    <property type="nucleotide sequence ID" value="NZ_JAKRRX010000053.1"/>
</dbReference>
<evidence type="ECO:0000256" key="3">
    <source>
        <dbReference type="ARBA" id="ARBA00023015"/>
    </source>
</evidence>
<organism evidence="7 8">
    <name type="scientific">Vibrio paucivorans</name>
    <dbReference type="NCBI Taxonomy" id="2829489"/>
    <lineage>
        <taxon>Bacteria</taxon>
        <taxon>Pseudomonadati</taxon>
        <taxon>Pseudomonadota</taxon>
        <taxon>Gammaproteobacteria</taxon>
        <taxon>Vibrionales</taxon>
        <taxon>Vibrionaceae</taxon>
        <taxon>Vibrio</taxon>
    </lineage>
</organism>
<dbReference type="GO" id="GO:0004252">
    <property type="term" value="F:serine-type endopeptidase activity"/>
    <property type="evidence" value="ECO:0007669"/>
    <property type="project" value="InterPro"/>
</dbReference>
<dbReference type="GO" id="GO:0006508">
    <property type="term" value="P:proteolysis"/>
    <property type="evidence" value="ECO:0007669"/>
    <property type="project" value="UniProtKB-KW"/>
</dbReference>
<dbReference type="AlphaFoldDB" id="A0A9X3CEJ5"/>
<protein>
    <submittedName>
        <fullName evidence="7">XRE family transcriptional regulator</fullName>
    </submittedName>
</protein>
<reference evidence="7" key="1">
    <citation type="submission" date="2022-02" db="EMBL/GenBank/DDBJ databases">
        <title>Vibrio sp. nov., a new bacterium isolated from Bohai sea, China.</title>
        <authorList>
            <person name="Yuan Y."/>
        </authorList>
    </citation>
    <scope>NUCLEOTIDE SEQUENCE</scope>
    <source>
        <strain evidence="7">DBSS07</strain>
    </source>
</reference>
<proteinExistence type="predicted"/>
<dbReference type="InterPro" id="IPR010982">
    <property type="entry name" value="Lambda_DNA-bd_dom_sf"/>
</dbReference>
<dbReference type="InterPro" id="IPR001387">
    <property type="entry name" value="Cro/C1-type_HTH"/>
</dbReference>
<dbReference type="Gene3D" id="2.10.109.10">
    <property type="entry name" value="Umud Fragment, subunit A"/>
    <property type="match status" value="1"/>
</dbReference>
<evidence type="ECO:0000313" key="7">
    <source>
        <dbReference type="EMBL" id="MCW8334343.1"/>
    </source>
</evidence>
<keyword evidence="4" id="KW-0238">DNA-binding</keyword>
<dbReference type="SUPFAM" id="SSF51306">
    <property type="entry name" value="LexA/Signal peptidase"/>
    <property type="match status" value="1"/>
</dbReference>
<dbReference type="InterPro" id="IPR039418">
    <property type="entry name" value="LexA-like"/>
</dbReference>
<dbReference type="GO" id="GO:0016020">
    <property type="term" value="C:membrane"/>
    <property type="evidence" value="ECO:0007669"/>
    <property type="project" value="InterPro"/>
</dbReference>
<evidence type="ECO:0000313" key="8">
    <source>
        <dbReference type="Proteomes" id="UP001155586"/>
    </source>
</evidence>
<dbReference type="SUPFAM" id="SSF47413">
    <property type="entry name" value="lambda repressor-like DNA-binding domains"/>
    <property type="match status" value="1"/>
</dbReference>
<keyword evidence="1" id="KW-0645">Protease</keyword>
<accession>A0A9X3CEJ5</accession>
<dbReference type="PANTHER" id="PTHR40661:SF3">
    <property type="entry name" value="FELS-1 PROPHAGE TRANSCRIPTIONAL REGULATOR"/>
    <property type="match status" value="1"/>
</dbReference>
<dbReference type="InterPro" id="IPR019756">
    <property type="entry name" value="Pept_S26A_signal_pept_1_Ser-AS"/>
</dbReference>
<keyword evidence="2" id="KW-0378">Hydrolase</keyword>
<dbReference type="Pfam" id="PF00717">
    <property type="entry name" value="Peptidase_S24"/>
    <property type="match status" value="1"/>
</dbReference>
<dbReference type="PROSITE" id="PS50943">
    <property type="entry name" value="HTH_CROC1"/>
    <property type="match status" value="1"/>
</dbReference>
<dbReference type="InterPro" id="IPR015927">
    <property type="entry name" value="Peptidase_S24_S26A/B/C"/>
</dbReference>
<dbReference type="CDD" id="cd06529">
    <property type="entry name" value="S24_LexA-like"/>
    <property type="match status" value="1"/>
</dbReference>
<keyword evidence="5" id="KW-0804">Transcription</keyword>
<evidence type="ECO:0000256" key="4">
    <source>
        <dbReference type="ARBA" id="ARBA00023125"/>
    </source>
</evidence>
<evidence type="ECO:0000259" key="6">
    <source>
        <dbReference type="PROSITE" id="PS50943"/>
    </source>
</evidence>
<comment type="caution">
    <text evidence="7">The sequence shown here is derived from an EMBL/GenBank/DDBJ whole genome shotgun (WGS) entry which is preliminary data.</text>
</comment>
<name>A0A9X3CEJ5_9VIBR</name>
<dbReference type="Gene3D" id="1.10.260.40">
    <property type="entry name" value="lambda repressor-like DNA-binding domains"/>
    <property type="match status" value="1"/>
</dbReference>
<keyword evidence="3" id="KW-0805">Transcription regulation</keyword>